<sequence>MKIAQVAPPWITIPPKNYGGTESVICNLIEAQVAQGHDVTLFAPGDAKTSAKHVSFFPKSLLTEGVPWTMHLKAFYHLQKALEQVREQDFDIVHMHLSSGSDMYILPLAATFPLPHVTTLHSHFPFDHGPGGWTGDADKYYMDWASQVPIVAISKTAKAQEKMPLNFAGVVYNGIDMEQVRPGRRKPGDYFVWLGRFVPEKGPHLAIEAAKRANVPLVLAGTIDRYEKASMTYFQEQVKPHFDKKQIRYVGPVNMKEKVSLLSRARGFLNPIEWEEPFGMVMVEALAVGCPVISFERGAAPEIIEHGKTGFLVHNLDELIEHIPRIAEIDRGTLRPYVDQRFSARVMAENYMQVYEQVIQSRRQAQPQAATDSVAVSSL</sequence>
<evidence type="ECO:0000313" key="3">
    <source>
        <dbReference type="EMBL" id="QBD79898.1"/>
    </source>
</evidence>
<dbReference type="GO" id="GO:0016757">
    <property type="term" value="F:glycosyltransferase activity"/>
    <property type="evidence" value="ECO:0007669"/>
    <property type="project" value="InterPro"/>
</dbReference>
<evidence type="ECO:0000313" key="4">
    <source>
        <dbReference type="Proteomes" id="UP000290365"/>
    </source>
</evidence>
<gene>
    <name evidence="3" type="ORF">EPA93_29530</name>
</gene>
<keyword evidence="4" id="KW-1185">Reference proteome</keyword>
<dbReference type="InterPro" id="IPR001296">
    <property type="entry name" value="Glyco_trans_1"/>
</dbReference>
<organism evidence="3 4">
    <name type="scientific">Ktedonosporobacter rubrisoli</name>
    <dbReference type="NCBI Taxonomy" id="2509675"/>
    <lineage>
        <taxon>Bacteria</taxon>
        <taxon>Bacillati</taxon>
        <taxon>Chloroflexota</taxon>
        <taxon>Ktedonobacteria</taxon>
        <taxon>Ktedonobacterales</taxon>
        <taxon>Ktedonosporobacteraceae</taxon>
        <taxon>Ktedonosporobacter</taxon>
    </lineage>
</organism>
<dbReference type="Pfam" id="PF13439">
    <property type="entry name" value="Glyco_transf_4"/>
    <property type="match status" value="1"/>
</dbReference>
<feature type="domain" description="Glycosyltransferase subfamily 4-like N-terminal" evidence="2">
    <location>
        <begin position="18"/>
        <end position="178"/>
    </location>
</feature>
<keyword evidence="3" id="KW-0808">Transferase</keyword>
<protein>
    <submittedName>
        <fullName evidence="3">Glycosyltransferase family 4 protein</fullName>
    </submittedName>
</protein>
<dbReference type="InterPro" id="IPR050194">
    <property type="entry name" value="Glycosyltransferase_grp1"/>
</dbReference>
<dbReference type="SUPFAM" id="SSF53756">
    <property type="entry name" value="UDP-Glycosyltransferase/glycogen phosphorylase"/>
    <property type="match status" value="1"/>
</dbReference>
<reference evidence="3 4" key="1">
    <citation type="submission" date="2019-01" db="EMBL/GenBank/DDBJ databases">
        <title>Ktedonosporobacter rubrisoli SCAWS-G2.</title>
        <authorList>
            <person name="Huang Y."/>
            <person name="Yan B."/>
        </authorList>
    </citation>
    <scope>NUCLEOTIDE SEQUENCE [LARGE SCALE GENOMIC DNA]</scope>
    <source>
        <strain evidence="3 4">SCAWS-G2</strain>
    </source>
</reference>
<dbReference type="PANTHER" id="PTHR45947">
    <property type="entry name" value="SULFOQUINOVOSYL TRANSFERASE SQD2"/>
    <property type="match status" value="1"/>
</dbReference>
<dbReference type="PANTHER" id="PTHR45947:SF13">
    <property type="entry name" value="TRANSFERASE"/>
    <property type="match status" value="1"/>
</dbReference>
<dbReference type="InterPro" id="IPR028098">
    <property type="entry name" value="Glyco_trans_4-like_N"/>
</dbReference>
<proteinExistence type="predicted"/>
<evidence type="ECO:0000259" key="2">
    <source>
        <dbReference type="Pfam" id="PF13439"/>
    </source>
</evidence>
<feature type="domain" description="Glycosyl transferase family 1" evidence="1">
    <location>
        <begin position="184"/>
        <end position="326"/>
    </location>
</feature>
<dbReference type="RefSeq" id="WP_129890964.1">
    <property type="nucleotide sequence ID" value="NZ_CP035758.1"/>
</dbReference>
<dbReference type="AlphaFoldDB" id="A0A4P6JW38"/>
<name>A0A4P6JW38_KTERU</name>
<dbReference type="EMBL" id="CP035758">
    <property type="protein sequence ID" value="QBD79898.1"/>
    <property type="molecule type" value="Genomic_DNA"/>
</dbReference>
<dbReference type="CDD" id="cd03802">
    <property type="entry name" value="GT4_AviGT4-like"/>
    <property type="match status" value="1"/>
</dbReference>
<evidence type="ECO:0000259" key="1">
    <source>
        <dbReference type="Pfam" id="PF00534"/>
    </source>
</evidence>
<dbReference type="Gene3D" id="3.40.50.2000">
    <property type="entry name" value="Glycogen Phosphorylase B"/>
    <property type="match status" value="2"/>
</dbReference>
<dbReference type="Pfam" id="PF00534">
    <property type="entry name" value="Glycos_transf_1"/>
    <property type="match status" value="1"/>
</dbReference>
<dbReference type="OrthoDB" id="9764657at2"/>
<dbReference type="Proteomes" id="UP000290365">
    <property type="component" value="Chromosome"/>
</dbReference>
<dbReference type="KEGG" id="kbs:EPA93_29530"/>
<accession>A0A4P6JW38</accession>